<dbReference type="InterPro" id="IPR004358">
    <property type="entry name" value="Sig_transdc_His_kin-like_C"/>
</dbReference>
<comment type="caution">
    <text evidence="6">The sequence shown here is derived from an EMBL/GenBank/DDBJ whole genome shotgun (WGS) entry which is preliminary data.</text>
</comment>
<evidence type="ECO:0000256" key="2">
    <source>
        <dbReference type="ARBA" id="ARBA00012438"/>
    </source>
</evidence>
<sequence length="458" mass="49196">MSNIPVDDPVDRRNAPFVQVLLLFLGVFIPLNKSLFLYAVLSGRWTRVVPDATALAADLATDVLMTSAAWTGVWLIRRGRFRQGVHLFLGVVMLSMAIIYITTGMAGVGFDPMPMILLALAGLILGRRTLWITLATLLGVIAATLVADLVRAALGGGAVSVTGLGKAVSLAGIWLLIAIALDRTVAALRNSLEESNARGQALALAYERLQEEVRERERTRDQLVHAQKMEAVGRLASGVAHDFNNVLGIILSYAAQRERLADRGAPALYEALGDVDLAARRALTISRKLLSFSRQEVARPEVFDAAASLRELMPMLKQLFGARVRLQLECADGALPVRMDIDRFGLVIINIAANARDAITDTGTFHIQAGRLDGAWVCLDLTDDGKGMPEDVRTQAFEPFFTTKPSGMGTGLGLSVVRDMLLEAGGKIDLVGPPAQGTTVRILLPLAVDGETAQLAST</sequence>
<feature type="coiled-coil region" evidence="3">
    <location>
        <begin position="192"/>
        <end position="229"/>
    </location>
</feature>
<dbReference type="SMART" id="SM00387">
    <property type="entry name" value="HATPase_c"/>
    <property type="match status" value="1"/>
</dbReference>
<dbReference type="EMBL" id="JAYFUH010000249">
    <property type="protein sequence ID" value="MEA5668781.1"/>
    <property type="molecule type" value="Genomic_DNA"/>
</dbReference>
<dbReference type="RefSeq" id="WP_323439286.1">
    <property type="nucleotide sequence ID" value="NZ_JAYFUH010000249.1"/>
</dbReference>
<dbReference type="PANTHER" id="PTHR43065">
    <property type="entry name" value="SENSOR HISTIDINE KINASE"/>
    <property type="match status" value="1"/>
</dbReference>
<dbReference type="InterPro" id="IPR005467">
    <property type="entry name" value="His_kinase_dom"/>
</dbReference>
<dbReference type="InterPro" id="IPR003594">
    <property type="entry name" value="HATPase_dom"/>
</dbReference>
<reference evidence="6 7" key="1">
    <citation type="submission" date="2023-12" db="EMBL/GenBank/DDBJ databases">
        <title>Stenotrophomonas guangdongensis sp. nov., isolated from wilted pepper plants (Capsicum annuum).</title>
        <authorList>
            <person name="Qiu M."/>
            <person name="Li Y."/>
            <person name="Liu Q."/>
            <person name="Zhang X."/>
            <person name="Huang Y."/>
            <person name="Guo R."/>
            <person name="Hu M."/>
            <person name="Zhou J."/>
            <person name="Zhou X."/>
        </authorList>
    </citation>
    <scope>NUCLEOTIDE SEQUENCE [LARGE SCALE GENOMIC DNA]</scope>
    <source>
        <strain evidence="6 7">MH1</strain>
    </source>
</reference>
<evidence type="ECO:0000313" key="6">
    <source>
        <dbReference type="EMBL" id="MEA5668781.1"/>
    </source>
</evidence>
<dbReference type="PROSITE" id="PS50109">
    <property type="entry name" value="HIS_KIN"/>
    <property type="match status" value="1"/>
</dbReference>
<feature type="transmembrane region" description="Helical" evidence="4">
    <location>
        <begin position="53"/>
        <end position="75"/>
    </location>
</feature>
<comment type="catalytic activity">
    <reaction evidence="1">
        <text>ATP + protein L-histidine = ADP + protein N-phospho-L-histidine.</text>
        <dbReference type="EC" id="2.7.13.3"/>
    </reaction>
</comment>
<feature type="transmembrane region" description="Helical" evidence="4">
    <location>
        <begin position="87"/>
        <end position="110"/>
    </location>
</feature>
<dbReference type="EC" id="2.7.13.3" evidence="2"/>
<keyword evidence="6" id="KW-0547">Nucleotide-binding</keyword>
<evidence type="ECO:0000313" key="7">
    <source>
        <dbReference type="Proteomes" id="UP001301653"/>
    </source>
</evidence>
<keyword evidence="3" id="KW-0175">Coiled coil</keyword>
<gene>
    <name evidence="6" type="ORF">VA603_14635</name>
</gene>
<keyword evidence="4" id="KW-0812">Transmembrane</keyword>
<evidence type="ECO:0000256" key="3">
    <source>
        <dbReference type="SAM" id="Coils"/>
    </source>
</evidence>
<dbReference type="InterPro" id="IPR036890">
    <property type="entry name" value="HATPase_C_sf"/>
</dbReference>
<name>A0ABU5V5Z4_9GAMM</name>
<dbReference type="SUPFAM" id="SSF55874">
    <property type="entry name" value="ATPase domain of HSP90 chaperone/DNA topoisomerase II/histidine kinase"/>
    <property type="match status" value="1"/>
</dbReference>
<feature type="transmembrane region" description="Helical" evidence="4">
    <location>
        <begin position="130"/>
        <end position="150"/>
    </location>
</feature>
<organism evidence="6 7">
    <name type="scientific">Stenotrophomonas capsici</name>
    <dbReference type="NCBI Taxonomy" id="3110230"/>
    <lineage>
        <taxon>Bacteria</taxon>
        <taxon>Pseudomonadati</taxon>
        <taxon>Pseudomonadota</taxon>
        <taxon>Gammaproteobacteria</taxon>
        <taxon>Lysobacterales</taxon>
        <taxon>Lysobacteraceae</taxon>
        <taxon>Stenotrophomonas</taxon>
    </lineage>
</organism>
<keyword evidence="4" id="KW-0472">Membrane</keyword>
<evidence type="ECO:0000256" key="1">
    <source>
        <dbReference type="ARBA" id="ARBA00000085"/>
    </source>
</evidence>
<dbReference type="Proteomes" id="UP001301653">
    <property type="component" value="Unassembled WGS sequence"/>
</dbReference>
<proteinExistence type="predicted"/>
<keyword evidence="7" id="KW-1185">Reference proteome</keyword>
<dbReference type="Pfam" id="PF02518">
    <property type="entry name" value="HATPase_c"/>
    <property type="match status" value="1"/>
</dbReference>
<dbReference type="Gene3D" id="1.10.287.130">
    <property type="match status" value="1"/>
</dbReference>
<accession>A0ABU5V5Z4</accession>
<dbReference type="GO" id="GO:0005524">
    <property type="term" value="F:ATP binding"/>
    <property type="evidence" value="ECO:0007669"/>
    <property type="project" value="UniProtKB-KW"/>
</dbReference>
<keyword evidence="6" id="KW-0067">ATP-binding</keyword>
<dbReference type="PANTHER" id="PTHR43065:SF42">
    <property type="entry name" value="TWO-COMPONENT SENSOR PPRA"/>
    <property type="match status" value="1"/>
</dbReference>
<dbReference type="PRINTS" id="PR00344">
    <property type="entry name" value="BCTRLSENSOR"/>
</dbReference>
<dbReference type="SUPFAM" id="SSF47384">
    <property type="entry name" value="Homodimeric domain of signal transducing histidine kinase"/>
    <property type="match status" value="1"/>
</dbReference>
<evidence type="ECO:0000259" key="5">
    <source>
        <dbReference type="PROSITE" id="PS50109"/>
    </source>
</evidence>
<feature type="transmembrane region" description="Helical" evidence="4">
    <location>
        <begin position="20"/>
        <end position="41"/>
    </location>
</feature>
<dbReference type="Gene3D" id="3.30.565.10">
    <property type="entry name" value="Histidine kinase-like ATPase, C-terminal domain"/>
    <property type="match status" value="1"/>
</dbReference>
<evidence type="ECO:0000256" key="4">
    <source>
        <dbReference type="SAM" id="Phobius"/>
    </source>
</evidence>
<keyword evidence="4" id="KW-1133">Transmembrane helix</keyword>
<feature type="transmembrane region" description="Helical" evidence="4">
    <location>
        <begin position="157"/>
        <end position="181"/>
    </location>
</feature>
<dbReference type="InterPro" id="IPR036097">
    <property type="entry name" value="HisK_dim/P_sf"/>
</dbReference>
<protein>
    <recommendedName>
        <fullName evidence="2">histidine kinase</fullName>
        <ecNumber evidence="2">2.7.13.3</ecNumber>
    </recommendedName>
</protein>
<feature type="domain" description="Histidine kinase" evidence="5">
    <location>
        <begin position="238"/>
        <end position="448"/>
    </location>
</feature>